<protein>
    <submittedName>
        <fullName evidence="2">Uncharacterized protein</fullName>
    </submittedName>
</protein>
<evidence type="ECO:0000313" key="2">
    <source>
        <dbReference type="EMBL" id="THV55387.1"/>
    </source>
</evidence>
<feature type="compositionally biased region" description="Basic and acidic residues" evidence="1">
    <location>
        <begin position="474"/>
        <end position="502"/>
    </location>
</feature>
<keyword evidence="3" id="KW-1185">Reference proteome</keyword>
<accession>A0A4S8RB73</accession>
<feature type="compositionally biased region" description="Basic and acidic residues" evidence="1">
    <location>
        <begin position="23"/>
        <end position="38"/>
    </location>
</feature>
<dbReference type="OrthoDB" id="3544745at2759"/>
<feature type="compositionally biased region" description="Basic and acidic residues" evidence="1">
    <location>
        <begin position="515"/>
        <end position="537"/>
    </location>
</feature>
<dbReference type="Proteomes" id="UP000308671">
    <property type="component" value="Unassembled WGS sequence"/>
</dbReference>
<reference evidence="2 3" key="1">
    <citation type="submission" date="2017-12" db="EMBL/GenBank/DDBJ databases">
        <title>Comparative genomics of Botrytis spp.</title>
        <authorList>
            <person name="Valero-Jimenez C.A."/>
            <person name="Tapia P."/>
            <person name="Veloso J."/>
            <person name="Silva-Moreno E."/>
            <person name="Staats M."/>
            <person name="Valdes J.H."/>
            <person name="Van Kan J.A.L."/>
        </authorList>
    </citation>
    <scope>NUCLEOTIDE SEQUENCE [LARGE SCALE GENOMIC DNA]</scope>
    <source>
        <strain evidence="2 3">MUCL435</strain>
    </source>
</reference>
<evidence type="ECO:0000256" key="1">
    <source>
        <dbReference type="SAM" id="MobiDB-lite"/>
    </source>
</evidence>
<organism evidence="2 3">
    <name type="scientific">Botrytis galanthina</name>
    <dbReference type="NCBI Taxonomy" id="278940"/>
    <lineage>
        <taxon>Eukaryota</taxon>
        <taxon>Fungi</taxon>
        <taxon>Dikarya</taxon>
        <taxon>Ascomycota</taxon>
        <taxon>Pezizomycotina</taxon>
        <taxon>Leotiomycetes</taxon>
        <taxon>Helotiales</taxon>
        <taxon>Sclerotiniaceae</taxon>
        <taxon>Botrytis</taxon>
    </lineage>
</organism>
<feature type="region of interest" description="Disordered" evidence="1">
    <location>
        <begin position="1"/>
        <end position="58"/>
    </location>
</feature>
<feature type="compositionally biased region" description="Basic and acidic residues" evidence="1">
    <location>
        <begin position="377"/>
        <end position="415"/>
    </location>
</feature>
<dbReference type="AlphaFoldDB" id="A0A4S8RB73"/>
<feature type="compositionally biased region" description="Basic and acidic residues" evidence="1">
    <location>
        <begin position="432"/>
        <end position="453"/>
    </location>
</feature>
<evidence type="ECO:0000313" key="3">
    <source>
        <dbReference type="Proteomes" id="UP000308671"/>
    </source>
</evidence>
<proteinExistence type="predicted"/>
<dbReference type="EMBL" id="PQXL01000009">
    <property type="protein sequence ID" value="THV55387.1"/>
    <property type="molecule type" value="Genomic_DNA"/>
</dbReference>
<comment type="caution">
    <text evidence="2">The sequence shown here is derived from an EMBL/GenBank/DDBJ whole genome shotgun (WGS) entry which is preliminary data.</text>
</comment>
<gene>
    <name evidence="2" type="ORF">BGAL_0009g00370</name>
</gene>
<feature type="region of interest" description="Disordered" evidence="1">
    <location>
        <begin position="325"/>
        <end position="551"/>
    </location>
</feature>
<feature type="region of interest" description="Disordered" evidence="1">
    <location>
        <begin position="272"/>
        <end position="302"/>
    </location>
</feature>
<sequence>MSPPTSIPPSRSTQVDKQPPRPRQNDSRRNSHSSDEGKATPLPSFYPTPPLPQVILLKGDEKDKVAECILKEREREIQEKEKIQEIEESNGWSFTSDMAGKMYLKIQEKDTSTFIECNNFARDCKKAIRSDPRADSRVGSKRKGAPAPGLSILLTPENKVRHLKRLYTLMTSKNRYAQYWTIEDLPSEWLKIDNEALCSEKDQVVLFEDVEKKKRALEKLKPGGKVEFGKHKERHRLPINAVKRTSEGRQREVHQGPVYKFGVEGTIATEMRRSSREKLDRKAHEGRRTLEDELEGERMTSKNRPRIHDTKADEKIGNTQQAPISGVGREQIVVEKPRGNTRTENDERTKEGRRVSGIEVAKTRTAVAENLRHNGKKGIDEKSKDDAKSKGERQVQGDEIAKEKLVPGDRPRVDNPEANGRFRNTHRAPINEIEKEQTLVEKSRAGSKVKDDSNFNEDNVLPDKRHGSAAINEVGDKKIVAMERSRNGTAETNKECKDDSVLPKKRHDSATTDEAGNKRAMAVDKSRNGKAETDGRSKNNSLPSRKRHGNQ</sequence>
<feature type="compositionally biased region" description="Basic and acidic residues" evidence="1">
    <location>
        <begin position="332"/>
        <end position="356"/>
    </location>
</feature>
<name>A0A4S8RB73_9HELO</name>